<protein>
    <recommendedName>
        <fullName evidence="3">F-box domain-containing protein</fullName>
    </recommendedName>
</protein>
<gene>
    <name evidence="1" type="ORF">CU098_000997</name>
</gene>
<feature type="non-terminal residue" evidence="1">
    <location>
        <position position="398"/>
    </location>
</feature>
<dbReference type="InterPro" id="IPR032675">
    <property type="entry name" value="LRR_dom_sf"/>
</dbReference>
<comment type="caution">
    <text evidence="1">The sequence shown here is derived from an EMBL/GenBank/DDBJ whole genome shotgun (WGS) entry which is preliminary data.</text>
</comment>
<dbReference type="Gene3D" id="3.80.10.10">
    <property type="entry name" value="Ribonuclease Inhibitor"/>
    <property type="match status" value="1"/>
</dbReference>
<keyword evidence="2" id="KW-1185">Reference proteome</keyword>
<organism evidence="1 2">
    <name type="scientific">Rhizopus stolonifer</name>
    <name type="common">Rhizopus nigricans</name>
    <dbReference type="NCBI Taxonomy" id="4846"/>
    <lineage>
        <taxon>Eukaryota</taxon>
        <taxon>Fungi</taxon>
        <taxon>Fungi incertae sedis</taxon>
        <taxon>Mucoromycota</taxon>
        <taxon>Mucoromycotina</taxon>
        <taxon>Mucoromycetes</taxon>
        <taxon>Mucorales</taxon>
        <taxon>Mucorineae</taxon>
        <taxon>Rhizopodaceae</taxon>
        <taxon>Rhizopus</taxon>
    </lineage>
</organism>
<dbReference type="EMBL" id="PJQM01006468">
    <property type="protein sequence ID" value="RCH79629.1"/>
    <property type="molecule type" value="Genomic_DNA"/>
</dbReference>
<accession>A0A367IPR8</accession>
<evidence type="ECO:0000313" key="1">
    <source>
        <dbReference type="EMBL" id="RCH79629.1"/>
    </source>
</evidence>
<name>A0A367IPR8_RHIST</name>
<evidence type="ECO:0000313" key="2">
    <source>
        <dbReference type="Proteomes" id="UP000253551"/>
    </source>
</evidence>
<evidence type="ECO:0008006" key="3">
    <source>
        <dbReference type="Google" id="ProtNLM"/>
    </source>
</evidence>
<dbReference type="AlphaFoldDB" id="A0A367IPR8"/>
<dbReference type="OrthoDB" id="2317425at2759"/>
<reference evidence="1 2" key="1">
    <citation type="journal article" date="2018" name="G3 (Bethesda)">
        <title>Phylogenetic and Phylogenomic Definition of Rhizopus Species.</title>
        <authorList>
            <person name="Gryganskyi A.P."/>
            <person name="Golan J."/>
            <person name="Dolatabadi S."/>
            <person name="Mondo S."/>
            <person name="Robb S."/>
            <person name="Idnurm A."/>
            <person name="Muszewska A."/>
            <person name="Steczkiewicz K."/>
            <person name="Masonjones S."/>
            <person name="Liao H.L."/>
            <person name="Gajdeczka M.T."/>
            <person name="Anike F."/>
            <person name="Vuek A."/>
            <person name="Anishchenko I.M."/>
            <person name="Voigt K."/>
            <person name="de Hoog G.S."/>
            <person name="Smith M.E."/>
            <person name="Heitman J."/>
            <person name="Vilgalys R."/>
            <person name="Stajich J.E."/>
        </authorList>
    </citation>
    <scope>NUCLEOTIDE SEQUENCE [LARGE SCALE GENOMIC DNA]</scope>
    <source>
        <strain evidence="1 2">LSU 92-RS-03</strain>
    </source>
</reference>
<proteinExistence type="predicted"/>
<sequence length="398" mass="45634">MTCLLLSLPSEIIESIIYLSSIKPYDKADFLGWRYPEHNYTHLKSIALSCQRLYKLCAPFLWKHKEFILPRVQDIKTADSIQMATELLSTPAALSPNFVLGDHVCSLHRNLSNGPHFDLSNSKLMANLVTNLKALRIDFHPSPRTEHYGLVYFLESCPHLTELFIGHCQDTFDDFSALCQHKPKLISLTLVDCTIKRNTLDTIIDLLRPTLKRFLFRQVLIEPPLPPKKTNAHLLTNIDLLHPVHYQHSKVSMIPQQVYLGAIQNLTQLALTDSVSCSTLEHIVHVSPRLEKLAIVIHDYYPQEIARSIKAIIRLDQMLVLSIAFRKYYPISREFERFPCHAPSYIWSLLIDSMPKLSSLYISTSRLLVSTDFIPNLLQTHPHLKDVMIYSIAFTTLA</sequence>
<dbReference type="SUPFAM" id="SSF52047">
    <property type="entry name" value="RNI-like"/>
    <property type="match status" value="1"/>
</dbReference>
<dbReference type="Proteomes" id="UP000253551">
    <property type="component" value="Unassembled WGS sequence"/>
</dbReference>